<keyword evidence="1" id="KW-0812">Transmembrane</keyword>
<keyword evidence="1" id="KW-1133">Transmembrane helix</keyword>
<evidence type="ECO:0000256" key="1">
    <source>
        <dbReference type="SAM" id="Phobius"/>
    </source>
</evidence>
<evidence type="ECO:0000259" key="2">
    <source>
        <dbReference type="Pfam" id="PF07431"/>
    </source>
</evidence>
<reference evidence="5" key="1">
    <citation type="submission" date="2017-03" db="EMBL/GenBank/DDBJ databases">
        <authorList>
            <person name="Herbold C."/>
        </authorList>
    </citation>
    <scope>NUCLEOTIDE SEQUENCE [LARGE SCALE GENOMIC DNA]</scope>
</reference>
<organism evidence="4 5">
    <name type="scientific">Candidatus Nitrosotalea okcheonensis</name>
    <dbReference type="NCBI Taxonomy" id="1903276"/>
    <lineage>
        <taxon>Archaea</taxon>
        <taxon>Nitrososphaerota</taxon>
        <taxon>Nitrososphaeria</taxon>
        <taxon>Nitrosotaleales</taxon>
        <taxon>Nitrosotaleaceae</taxon>
        <taxon>Nitrosotalea</taxon>
    </lineage>
</organism>
<feature type="domain" description="DUF1512" evidence="2">
    <location>
        <begin position="22"/>
        <end position="197"/>
    </location>
</feature>
<protein>
    <recommendedName>
        <fullName evidence="6">DUF1512 domain-containing protein</fullName>
    </recommendedName>
</protein>
<name>A0A2H1FF24_9ARCH</name>
<dbReference type="InterPro" id="IPR056460">
    <property type="entry name" value="DUF1512_N"/>
</dbReference>
<dbReference type="EMBL" id="LT841358">
    <property type="protein sequence ID" value="SMH71360.1"/>
    <property type="molecule type" value="Genomic_DNA"/>
</dbReference>
<dbReference type="InterPro" id="IPR056461">
    <property type="entry name" value="DUF1512_C"/>
</dbReference>
<proteinExistence type="predicted"/>
<keyword evidence="1" id="KW-0472">Membrane</keyword>
<dbReference type="Proteomes" id="UP000230607">
    <property type="component" value="Chromosome 1"/>
</dbReference>
<evidence type="ECO:0000313" key="5">
    <source>
        <dbReference type="Proteomes" id="UP000230607"/>
    </source>
</evidence>
<dbReference type="OrthoDB" id="15121at2157"/>
<gene>
    <name evidence="4" type="ORF">NCS_11167</name>
</gene>
<dbReference type="Pfam" id="PF23542">
    <property type="entry name" value="DUF1512_C"/>
    <property type="match status" value="1"/>
</dbReference>
<dbReference type="AlphaFoldDB" id="A0A2H1FF24"/>
<evidence type="ECO:0008006" key="6">
    <source>
        <dbReference type="Google" id="ProtNLM"/>
    </source>
</evidence>
<dbReference type="PIRSF" id="PIRSF016495">
    <property type="entry name" value="UCP016495"/>
    <property type="match status" value="1"/>
</dbReference>
<evidence type="ECO:0000259" key="3">
    <source>
        <dbReference type="Pfam" id="PF23542"/>
    </source>
</evidence>
<feature type="domain" description="DUF1512" evidence="3">
    <location>
        <begin position="201"/>
        <end position="371"/>
    </location>
</feature>
<evidence type="ECO:0000313" key="4">
    <source>
        <dbReference type="EMBL" id="SMH71360.1"/>
    </source>
</evidence>
<dbReference type="Pfam" id="PF07431">
    <property type="entry name" value="DUF1512"/>
    <property type="match status" value="1"/>
</dbReference>
<dbReference type="InterPro" id="IPR009995">
    <property type="entry name" value="DUF1512"/>
</dbReference>
<dbReference type="RefSeq" id="WP_157927343.1">
    <property type="nucleotide sequence ID" value="NZ_LT841358.1"/>
</dbReference>
<feature type="transmembrane region" description="Helical" evidence="1">
    <location>
        <begin position="20"/>
        <end position="37"/>
    </location>
</feature>
<sequence length="373" mass="41489">MDFLGTNLDKLFGSTDNSNPLMWMVWILPIFVFMLYGQRIQLYVTSSEINKGLEKLKMYRDDTRKELIAYVKNNTKSTADPTALLDKYFEYFTIMPADMDPNGIVPKIKHIMRTREDSTRAQVKTLSPNLSHVEASQIINILEAVTTLHMLYKMVRHFFLTAKKQNNFPLILPLQMMMPFIMEEAEALKVAVSAFKQGQPIGDGIGPMVVGKMMLGTEKKSVALETVQSEKEFEGRKLYLLKAEGPAATVGRPADTLEKTISENKPDIIVMVDAALKLEGEDTGSIAQGFGAAIGGVGTERFQIEEIATKHNIPIYAIVVKQSIKEAITLMKKEIADSSEKVSSQVYDIIRENTKQGQCALVIGVGNTLGVSQ</sequence>
<accession>A0A2H1FF24</accession>
<keyword evidence="5" id="KW-1185">Reference proteome</keyword>